<evidence type="ECO:0000313" key="2">
    <source>
        <dbReference type="Proteomes" id="UP000538196"/>
    </source>
</evidence>
<comment type="caution">
    <text evidence="1">The sequence shown here is derived from an EMBL/GenBank/DDBJ whole genome shotgun (WGS) entry which is preliminary data.</text>
</comment>
<evidence type="ECO:0000313" key="1">
    <source>
        <dbReference type="EMBL" id="MBB2968496.1"/>
    </source>
</evidence>
<protein>
    <recommendedName>
        <fullName evidence="3">Glycosyltransferase family 4 protein</fullName>
    </recommendedName>
</protein>
<name>A0A7W4YJV8_LEIAQ</name>
<dbReference type="SUPFAM" id="SSF53756">
    <property type="entry name" value="UDP-Glycosyltransferase/glycogen phosphorylase"/>
    <property type="match status" value="1"/>
</dbReference>
<organism evidence="1 2">
    <name type="scientific">Leifsonia aquatica</name>
    <name type="common">Corynebacterium aquaticum</name>
    <dbReference type="NCBI Taxonomy" id="144185"/>
    <lineage>
        <taxon>Bacteria</taxon>
        <taxon>Bacillati</taxon>
        <taxon>Actinomycetota</taxon>
        <taxon>Actinomycetes</taxon>
        <taxon>Micrococcales</taxon>
        <taxon>Microbacteriaceae</taxon>
        <taxon>Leifsonia</taxon>
    </lineage>
</organism>
<dbReference type="RefSeq" id="WP_021764526.1">
    <property type="nucleotide sequence ID" value="NZ_JACHVP010000004.1"/>
</dbReference>
<accession>A0A7W4YJV8</accession>
<gene>
    <name evidence="1" type="ORF">FHX33_003272</name>
</gene>
<sequence>MTTRPRLLLLSFSTLVSDPRVQKQIALFAPDYDLITCGYGPAPEGAVEHFQVPDDHVYWQYPRLAVVLRQYRRAYRQNRAVTWALEHIQPGSMDVIIANDVDAAGVAVGLRPRLGFHADLHEYAPLQNSELLRFRLFVAPFLSWQIRTFVSQAASTSTVCQSLADKYHETFGLQPSVVMNAPPYAAFSPIEVADPVRLVHAGAALRNRRLEILIDAVAQSDAAVSLDFYLAPNDPGYLDSLKARAAGNANIAFHDPVPFDELVSTLNGYDVGLHILAPTNFNNAFALPNKFFEYVQARLGLIIGPSPEMKRILEEKGFGAVTTDFTAEALADVLRGLDRETVATWKARSDVAAPLLSAETQTPVWGDAIARIAAPGPVR</sequence>
<dbReference type="EMBL" id="JACHVP010000004">
    <property type="protein sequence ID" value="MBB2968496.1"/>
    <property type="molecule type" value="Genomic_DNA"/>
</dbReference>
<dbReference type="AlphaFoldDB" id="A0A7W4YJV8"/>
<keyword evidence="2" id="KW-1185">Reference proteome</keyword>
<dbReference type="Proteomes" id="UP000538196">
    <property type="component" value="Unassembled WGS sequence"/>
</dbReference>
<dbReference type="Gene3D" id="3.40.50.2000">
    <property type="entry name" value="Glycogen Phosphorylase B"/>
    <property type="match status" value="1"/>
</dbReference>
<proteinExistence type="predicted"/>
<reference evidence="1 2" key="1">
    <citation type="submission" date="2020-08" db="EMBL/GenBank/DDBJ databases">
        <title>Sequencing the genomes of 1000 actinobacteria strains.</title>
        <authorList>
            <person name="Klenk H.-P."/>
        </authorList>
    </citation>
    <scope>NUCLEOTIDE SEQUENCE [LARGE SCALE GENOMIC DNA]</scope>
    <source>
        <strain evidence="1 2">DSM 20146</strain>
    </source>
</reference>
<evidence type="ECO:0008006" key="3">
    <source>
        <dbReference type="Google" id="ProtNLM"/>
    </source>
</evidence>